<keyword evidence="20" id="KW-0175">Coiled coil</keyword>
<sequence length="403" mass="44635">MRAYSRVALLMLAVFALVYGAGAFFYLKQARLDVARELDGISTLAGMIGAPEEVGPELIAGLRHLRPLSDEGVADGGGDVPLWFIRALGADQASGLPVIGGWQVDPYDEVEEIWENFVLVSLAFGIGMLLCFSALFLAIRRLTEPLRRIGKAMDDIGEGEPSPRLPRQPITELDQLVHRFNAMAEALETEQKTVARLLNELLELQDRERAHIARVLHDDLGQYITGIRAQARGWLYDPELNERQKDQAKELAEHCETVQQHFRHLLQDLHPLVMEQLGLGSAIHHLVDQWQQLSGLTCELTVDEHLPELTGDKQTHLYRFVQEALNNVSRHAAATKAILGVTAKPRVLQVEIRDNGIGANNLSARAGLGLRSMCERARSLGGKAEFFSRSGQGTRVCLTIPLS</sequence>
<keyword evidence="14" id="KW-0067">ATP-binding</keyword>
<evidence type="ECO:0000256" key="9">
    <source>
        <dbReference type="ARBA" id="ARBA00022553"/>
    </source>
</evidence>
<keyword evidence="16" id="KW-0902">Two-component regulatory system</keyword>
<comment type="function">
    <text evidence="18">Member of the two-component regulatory system NreB/NreC involved in the control of dissimilatory nitrate/nitrite reduction in response to oxygen. NreB functions as a direct oxygen sensor histidine kinase which is autophosphorylated, in the absence of oxygen, probably at the conserved histidine residue, and transfers its phosphate group probably to a conserved aspartate residue of NreC. NreB/NreC activates the expression of the nitrate (narGHJI) and nitrite (nir) reductase operons, as well as the putative nitrate transporter gene narT.</text>
</comment>
<evidence type="ECO:0000256" key="1">
    <source>
        <dbReference type="ARBA" id="ARBA00000085"/>
    </source>
</evidence>
<evidence type="ECO:0000259" key="22">
    <source>
        <dbReference type="PROSITE" id="PS50109"/>
    </source>
</evidence>
<keyword evidence="21" id="KW-0812">Transmembrane</keyword>
<evidence type="ECO:0000256" key="16">
    <source>
        <dbReference type="ARBA" id="ARBA00023012"/>
    </source>
</evidence>
<keyword evidence="17" id="KW-0411">Iron-sulfur</keyword>
<dbReference type="PANTHER" id="PTHR24421:SF10">
    <property type="entry name" value="NITRATE_NITRITE SENSOR PROTEIN NARQ"/>
    <property type="match status" value="1"/>
</dbReference>
<dbReference type="Pfam" id="PF02518">
    <property type="entry name" value="HATPase_c"/>
    <property type="match status" value="1"/>
</dbReference>
<dbReference type="Gene3D" id="1.20.5.1930">
    <property type="match status" value="1"/>
</dbReference>
<feature type="domain" description="Histidine kinase" evidence="22">
    <location>
        <begin position="215"/>
        <end position="403"/>
    </location>
</feature>
<evidence type="ECO:0000256" key="13">
    <source>
        <dbReference type="ARBA" id="ARBA00022777"/>
    </source>
</evidence>
<keyword evidence="10" id="KW-0808">Transferase</keyword>
<dbReference type="PANTHER" id="PTHR24421">
    <property type="entry name" value="NITRATE/NITRITE SENSOR PROTEIN NARX-RELATED"/>
    <property type="match status" value="1"/>
</dbReference>
<dbReference type="InterPro" id="IPR003660">
    <property type="entry name" value="HAMP_dom"/>
</dbReference>
<keyword evidence="21" id="KW-1133">Transmembrane helix</keyword>
<dbReference type="CDD" id="cd06225">
    <property type="entry name" value="HAMP"/>
    <property type="match status" value="1"/>
</dbReference>
<comment type="cofactor">
    <cofactor evidence="2">
        <name>[4Fe-4S] cluster</name>
        <dbReference type="ChEBI" id="CHEBI:49883"/>
    </cofactor>
</comment>
<evidence type="ECO:0000256" key="18">
    <source>
        <dbReference type="ARBA" id="ARBA00024827"/>
    </source>
</evidence>
<evidence type="ECO:0000313" key="25">
    <source>
        <dbReference type="Proteomes" id="UP001227964"/>
    </source>
</evidence>
<dbReference type="EC" id="2.7.13.3" evidence="5"/>
<comment type="subcellular location">
    <subcellularLocation>
        <location evidence="4">Cytoplasm</location>
    </subcellularLocation>
    <subcellularLocation>
        <location evidence="3">Membrane</location>
    </subcellularLocation>
</comment>
<evidence type="ECO:0000256" key="15">
    <source>
        <dbReference type="ARBA" id="ARBA00023004"/>
    </source>
</evidence>
<comment type="catalytic activity">
    <reaction evidence="1">
        <text>ATP + protein L-histidine = ADP + protein N-phospho-L-histidine.</text>
        <dbReference type="EC" id="2.7.13.3"/>
    </reaction>
</comment>
<evidence type="ECO:0000256" key="3">
    <source>
        <dbReference type="ARBA" id="ARBA00004370"/>
    </source>
</evidence>
<comment type="caution">
    <text evidence="24">The sequence shown here is derived from an EMBL/GenBank/DDBJ whole genome shotgun (WGS) entry which is preliminary data.</text>
</comment>
<feature type="coiled-coil region" evidence="20">
    <location>
        <begin position="170"/>
        <end position="207"/>
    </location>
</feature>
<dbReference type="EMBL" id="JASSVS010000003">
    <property type="protein sequence ID" value="MDL0431250.1"/>
    <property type="molecule type" value="Genomic_DNA"/>
</dbReference>
<keyword evidence="21" id="KW-0472">Membrane</keyword>
<keyword evidence="11" id="KW-0479">Metal-binding</keyword>
<keyword evidence="13" id="KW-0418">Kinase</keyword>
<dbReference type="Pfam" id="PF00672">
    <property type="entry name" value="HAMP"/>
    <property type="match status" value="1"/>
</dbReference>
<dbReference type="InterPro" id="IPR004358">
    <property type="entry name" value="Sig_transdc_His_kin-like_C"/>
</dbReference>
<dbReference type="SMART" id="SM00304">
    <property type="entry name" value="HAMP"/>
    <property type="match status" value="1"/>
</dbReference>
<protein>
    <recommendedName>
        <fullName evidence="6">Oxygen sensor histidine kinase NreB</fullName>
        <ecNumber evidence="5">2.7.13.3</ecNumber>
    </recommendedName>
    <alternativeName>
        <fullName evidence="19">Nitrogen regulation protein B</fullName>
    </alternativeName>
</protein>
<dbReference type="InterPro" id="IPR050482">
    <property type="entry name" value="Sensor_HK_TwoCompSys"/>
</dbReference>
<evidence type="ECO:0000259" key="23">
    <source>
        <dbReference type="PROSITE" id="PS50885"/>
    </source>
</evidence>
<dbReference type="Proteomes" id="UP001227964">
    <property type="component" value="Unassembled WGS sequence"/>
</dbReference>
<reference evidence="24 25" key="1">
    <citation type="submission" date="2023-06" db="EMBL/GenBank/DDBJ databases">
        <title>Marinobacter azerbaijanicus a moderately halophilic, isolated from Urmia Lake in Azerbaijan region of Iran.</title>
        <authorList>
            <person name="Sanchez-Porro C."/>
            <person name="Aghdam E.M."/>
            <person name="Saheb S.M."/>
            <person name="Tarhriz V."/>
            <person name="Kazemi E."/>
            <person name="Ammozegar M.A."/>
            <person name="Ventosa A."/>
            <person name="Hejazi M.S."/>
        </authorList>
    </citation>
    <scope>NUCLEOTIDE SEQUENCE [LARGE SCALE GENOMIC DNA]</scope>
    <source>
        <strain evidence="24 25">TBZ242</strain>
    </source>
</reference>
<dbReference type="Gene3D" id="3.30.565.10">
    <property type="entry name" value="Histidine kinase-like ATPase, C-terminal domain"/>
    <property type="match status" value="1"/>
</dbReference>
<evidence type="ECO:0000256" key="7">
    <source>
        <dbReference type="ARBA" id="ARBA00022485"/>
    </source>
</evidence>
<feature type="domain" description="HAMP" evidence="23">
    <location>
        <begin position="140"/>
        <end position="192"/>
    </location>
</feature>
<dbReference type="SUPFAM" id="SSF158472">
    <property type="entry name" value="HAMP domain-like"/>
    <property type="match status" value="1"/>
</dbReference>
<evidence type="ECO:0000256" key="6">
    <source>
        <dbReference type="ARBA" id="ARBA00017322"/>
    </source>
</evidence>
<dbReference type="SUPFAM" id="SSF55874">
    <property type="entry name" value="ATPase domain of HSP90 chaperone/DNA topoisomerase II/histidine kinase"/>
    <property type="match status" value="1"/>
</dbReference>
<evidence type="ECO:0000256" key="11">
    <source>
        <dbReference type="ARBA" id="ARBA00022723"/>
    </source>
</evidence>
<dbReference type="InterPro" id="IPR036890">
    <property type="entry name" value="HATPase_C_sf"/>
</dbReference>
<evidence type="ECO:0000256" key="12">
    <source>
        <dbReference type="ARBA" id="ARBA00022741"/>
    </source>
</evidence>
<evidence type="ECO:0000313" key="24">
    <source>
        <dbReference type="EMBL" id="MDL0431250.1"/>
    </source>
</evidence>
<evidence type="ECO:0000256" key="5">
    <source>
        <dbReference type="ARBA" id="ARBA00012438"/>
    </source>
</evidence>
<dbReference type="PRINTS" id="PR00344">
    <property type="entry name" value="BCTRLSENSOR"/>
</dbReference>
<accession>A0ABT7IC17</accession>
<evidence type="ECO:0000256" key="21">
    <source>
        <dbReference type="SAM" id="Phobius"/>
    </source>
</evidence>
<dbReference type="PROSITE" id="PS50109">
    <property type="entry name" value="HIS_KIN"/>
    <property type="match status" value="1"/>
</dbReference>
<dbReference type="InterPro" id="IPR003594">
    <property type="entry name" value="HATPase_dom"/>
</dbReference>
<dbReference type="InterPro" id="IPR011712">
    <property type="entry name" value="Sig_transdc_His_kin_sub3_dim/P"/>
</dbReference>
<keyword evidence="25" id="KW-1185">Reference proteome</keyword>
<evidence type="ECO:0000256" key="8">
    <source>
        <dbReference type="ARBA" id="ARBA00022490"/>
    </source>
</evidence>
<dbReference type="Gene3D" id="6.10.340.10">
    <property type="match status" value="1"/>
</dbReference>
<evidence type="ECO:0000256" key="17">
    <source>
        <dbReference type="ARBA" id="ARBA00023014"/>
    </source>
</evidence>
<dbReference type="Pfam" id="PF07730">
    <property type="entry name" value="HisKA_3"/>
    <property type="match status" value="1"/>
</dbReference>
<evidence type="ECO:0000256" key="2">
    <source>
        <dbReference type="ARBA" id="ARBA00001966"/>
    </source>
</evidence>
<evidence type="ECO:0000256" key="14">
    <source>
        <dbReference type="ARBA" id="ARBA00022840"/>
    </source>
</evidence>
<evidence type="ECO:0000256" key="10">
    <source>
        <dbReference type="ARBA" id="ARBA00022679"/>
    </source>
</evidence>
<evidence type="ECO:0000256" key="19">
    <source>
        <dbReference type="ARBA" id="ARBA00030800"/>
    </source>
</evidence>
<keyword evidence="7" id="KW-0004">4Fe-4S</keyword>
<dbReference type="CDD" id="cd16917">
    <property type="entry name" value="HATPase_UhpB-NarQ-NarX-like"/>
    <property type="match status" value="1"/>
</dbReference>
<keyword evidence="15" id="KW-0408">Iron</keyword>
<evidence type="ECO:0000256" key="20">
    <source>
        <dbReference type="SAM" id="Coils"/>
    </source>
</evidence>
<gene>
    <name evidence="24" type="ORF">QPM17_08935</name>
</gene>
<organism evidence="24 25">
    <name type="scientific">Marinobacter azerbaijanicus</name>
    <dbReference type="NCBI Taxonomy" id="3050455"/>
    <lineage>
        <taxon>Bacteria</taxon>
        <taxon>Pseudomonadati</taxon>
        <taxon>Pseudomonadota</taxon>
        <taxon>Gammaproteobacteria</taxon>
        <taxon>Pseudomonadales</taxon>
        <taxon>Marinobacteraceae</taxon>
        <taxon>Marinobacter</taxon>
    </lineage>
</organism>
<dbReference type="InterPro" id="IPR005467">
    <property type="entry name" value="His_kinase_dom"/>
</dbReference>
<evidence type="ECO:0000256" key="4">
    <source>
        <dbReference type="ARBA" id="ARBA00004496"/>
    </source>
</evidence>
<keyword evidence="9" id="KW-0597">Phosphoprotein</keyword>
<name>A0ABT7IC17_9GAMM</name>
<feature type="transmembrane region" description="Helical" evidence="21">
    <location>
        <begin position="7"/>
        <end position="27"/>
    </location>
</feature>
<keyword evidence="12" id="KW-0547">Nucleotide-binding</keyword>
<proteinExistence type="predicted"/>
<dbReference type="PROSITE" id="PS50885">
    <property type="entry name" value="HAMP"/>
    <property type="match status" value="1"/>
</dbReference>
<keyword evidence="8" id="KW-0963">Cytoplasm</keyword>
<dbReference type="RefSeq" id="WP_285390303.1">
    <property type="nucleotide sequence ID" value="NZ_JASSVS010000003.1"/>
</dbReference>
<feature type="transmembrane region" description="Helical" evidence="21">
    <location>
        <begin position="117"/>
        <end position="139"/>
    </location>
</feature>